<dbReference type="AlphaFoldDB" id="A0A1Y1LM92"/>
<evidence type="ECO:0000313" key="1">
    <source>
        <dbReference type="EMBL" id="JAV73948.1"/>
    </source>
</evidence>
<protein>
    <submittedName>
        <fullName evidence="1">Uncharacterized protein</fullName>
    </submittedName>
</protein>
<organism evidence="1">
    <name type="scientific">Photinus pyralis</name>
    <name type="common">Common eastern firefly</name>
    <name type="synonym">Lampyris pyralis</name>
    <dbReference type="NCBI Taxonomy" id="7054"/>
    <lineage>
        <taxon>Eukaryota</taxon>
        <taxon>Metazoa</taxon>
        <taxon>Ecdysozoa</taxon>
        <taxon>Arthropoda</taxon>
        <taxon>Hexapoda</taxon>
        <taxon>Insecta</taxon>
        <taxon>Pterygota</taxon>
        <taxon>Neoptera</taxon>
        <taxon>Endopterygota</taxon>
        <taxon>Coleoptera</taxon>
        <taxon>Polyphaga</taxon>
        <taxon>Elateriformia</taxon>
        <taxon>Elateroidea</taxon>
        <taxon>Lampyridae</taxon>
        <taxon>Lampyrinae</taxon>
        <taxon>Photinus</taxon>
    </lineage>
</organism>
<proteinExistence type="predicted"/>
<name>A0A1Y1LM92_PHOPY</name>
<accession>A0A1Y1LM92</accession>
<dbReference type="EMBL" id="GEZM01053788">
    <property type="protein sequence ID" value="JAV73948.1"/>
    <property type="molecule type" value="Transcribed_RNA"/>
</dbReference>
<reference evidence="1" key="1">
    <citation type="journal article" date="2016" name="Sci. Rep.">
        <title>Molecular characterization of firefly nuptial gifts: a multi-omics approach sheds light on postcopulatory sexual selection.</title>
        <authorList>
            <person name="Al-Wathiqui N."/>
            <person name="Fallon T.R."/>
            <person name="South A."/>
            <person name="Weng J.K."/>
            <person name="Lewis S.M."/>
        </authorList>
    </citation>
    <scope>NUCLEOTIDE SEQUENCE</scope>
</reference>
<sequence length="111" mass="11640">MTVFLGDDIDVPAAIKWSAPAVASNGKASNNNIPKAGPRKGAIAKTLVAIPRSLAVNRSAMIPPELVSGEDPHAPAMKRNTMRAAMFGAPAAAALKAVRAMYVREKSFCRP</sequence>